<dbReference type="Pfam" id="PF12874">
    <property type="entry name" value="zf-met"/>
    <property type="match status" value="3"/>
</dbReference>
<dbReference type="GO" id="GO:0005634">
    <property type="term" value="C:nucleus"/>
    <property type="evidence" value="ECO:0007669"/>
    <property type="project" value="UniProtKB-SubCell"/>
</dbReference>
<feature type="region of interest" description="Disordered" evidence="6">
    <location>
        <begin position="63"/>
        <end position="104"/>
    </location>
</feature>
<dbReference type="InterPro" id="IPR013087">
    <property type="entry name" value="Znf_C2H2_type"/>
</dbReference>
<sequence>MDYSAYHQYQGYDPSAQTVHHHHHGYDPSAQTLHQHHGYDPSAQTQQFYSQPTEDYYSYAYSDPQYANNQPYPYQADNVQPSQHQEQEPNPPGVAVPPSQQYDPSAYYQSMSAAAYNPAPQQGGVDAGFAVAHQPIVQSSYNNTGIISGVAPLVGAQTHLGPTPNLSARPYRGRGGLGGGGRRSGGRGRGRGHSLHKRGPPPSQDQAMFTQGGPQIQAAPQYMPSFGPTPMPIQSQAHSGPPSKHLWCELCKVDCNSIEIFNRHTSGKKHIKNLKSVGRQIEQMPITSEVHFQPEQFHHETVLPSQDINEEIKLVVGKVKVEEVKPLWCELCKAYCNSAEMFKKHLNGKKHLKNLSKTQFGVQKEQQISASELKPEVPIQPEQDVLHSQDNNEENKVTVEKQQVEETEHIRRGSKRKMRGGKVGRNTKPFGRSKKSTEPPQPKEVIIPLLCELCGITCESQVVFQSHLVGKRHLSNAKRFLSENETLGQEVFQILKHAFQTVQEQSANASTSIVASQLQHYGLSAQPVETNFVEGISQPQLLAEGISNGGRIVSAEMETIATEGKPVVTSETTT</sequence>
<keyword evidence="2" id="KW-0479">Metal-binding</keyword>
<keyword evidence="4" id="KW-0862">Zinc</keyword>
<dbReference type="Proteomes" id="UP001632038">
    <property type="component" value="Unassembled WGS sequence"/>
</dbReference>
<feature type="region of interest" description="Disordered" evidence="6">
    <location>
        <begin position="384"/>
        <end position="441"/>
    </location>
</feature>
<dbReference type="SMART" id="SM00355">
    <property type="entry name" value="ZnF_C2H2"/>
    <property type="match status" value="3"/>
</dbReference>
<evidence type="ECO:0000313" key="9">
    <source>
        <dbReference type="Proteomes" id="UP001632038"/>
    </source>
</evidence>
<dbReference type="PANTHER" id="PTHR47487:SF3">
    <property type="entry name" value="GLUTENIN, HIGH MOLECULAR WEIGHT SUBUNIT 12-LIKE"/>
    <property type="match status" value="1"/>
</dbReference>
<feature type="domain" description="Matrin-type" evidence="7">
    <location>
        <begin position="327"/>
        <end position="357"/>
    </location>
</feature>
<evidence type="ECO:0000256" key="5">
    <source>
        <dbReference type="ARBA" id="ARBA00023242"/>
    </source>
</evidence>
<comment type="subcellular location">
    <subcellularLocation>
        <location evidence="1">Nucleus</location>
    </subcellularLocation>
</comment>
<feature type="compositionally biased region" description="Basic residues" evidence="6">
    <location>
        <begin position="184"/>
        <end position="199"/>
    </location>
</feature>
<accession>A0ABD3C4X0</accession>
<dbReference type="SUPFAM" id="SSF57667">
    <property type="entry name" value="beta-beta-alpha zinc fingers"/>
    <property type="match status" value="3"/>
</dbReference>
<feature type="compositionally biased region" description="Basic and acidic residues" evidence="6">
    <location>
        <begin position="393"/>
        <end position="411"/>
    </location>
</feature>
<dbReference type="InterPro" id="IPR003604">
    <property type="entry name" value="Matrin/U1-like-C_Znf_C2H2"/>
</dbReference>
<keyword evidence="9" id="KW-1185">Reference proteome</keyword>
<feature type="region of interest" description="Disordered" evidence="6">
    <location>
        <begin position="161"/>
        <end position="210"/>
    </location>
</feature>
<evidence type="ECO:0000259" key="7">
    <source>
        <dbReference type="PROSITE" id="PS50171"/>
    </source>
</evidence>
<reference evidence="9" key="1">
    <citation type="journal article" date="2024" name="IScience">
        <title>Strigolactones Initiate the Formation of Haustorium-like Structures in Castilleja.</title>
        <authorList>
            <person name="Buerger M."/>
            <person name="Peterson D."/>
            <person name="Chory J."/>
        </authorList>
    </citation>
    <scope>NUCLEOTIDE SEQUENCE [LARGE SCALE GENOMIC DNA]</scope>
</reference>
<evidence type="ECO:0000256" key="1">
    <source>
        <dbReference type="ARBA" id="ARBA00004123"/>
    </source>
</evidence>
<feature type="compositionally biased region" description="Basic residues" evidence="6">
    <location>
        <begin position="412"/>
        <end position="422"/>
    </location>
</feature>
<evidence type="ECO:0000256" key="3">
    <source>
        <dbReference type="ARBA" id="ARBA00022771"/>
    </source>
</evidence>
<dbReference type="InterPro" id="IPR000690">
    <property type="entry name" value="Matrin/U1-C_Znf_C2H2"/>
</dbReference>
<protein>
    <recommendedName>
        <fullName evidence="7">Matrin-type domain-containing protein</fullName>
    </recommendedName>
</protein>
<evidence type="ECO:0000256" key="4">
    <source>
        <dbReference type="ARBA" id="ARBA00022833"/>
    </source>
</evidence>
<feature type="region of interest" description="Disordered" evidence="6">
    <location>
        <begin position="16"/>
        <end position="37"/>
    </location>
</feature>
<comment type="caution">
    <text evidence="8">The sequence shown here is derived from an EMBL/GenBank/DDBJ whole genome shotgun (WGS) entry which is preliminary data.</text>
</comment>
<keyword evidence="5" id="KW-0539">Nucleus</keyword>
<keyword evidence="3" id="KW-0863">Zinc-finger</keyword>
<dbReference type="EMBL" id="JAVIJP010000053">
    <property type="protein sequence ID" value="KAL3624513.1"/>
    <property type="molecule type" value="Genomic_DNA"/>
</dbReference>
<dbReference type="SMART" id="SM00451">
    <property type="entry name" value="ZnF_U1"/>
    <property type="match status" value="3"/>
</dbReference>
<dbReference type="AlphaFoldDB" id="A0ABD3C4X0"/>
<gene>
    <name evidence="8" type="ORF">CASFOL_031181</name>
</gene>
<feature type="compositionally biased region" description="Polar residues" evidence="6">
    <location>
        <begin position="65"/>
        <end position="84"/>
    </location>
</feature>
<evidence type="ECO:0000313" key="8">
    <source>
        <dbReference type="EMBL" id="KAL3624513.1"/>
    </source>
</evidence>
<feature type="compositionally biased region" description="Gly residues" evidence="6">
    <location>
        <begin position="173"/>
        <end position="183"/>
    </location>
</feature>
<dbReference type="Gene3D" id="3.30.160.60">
    <property type="entry name" value="Classic Zinc Finger"/>
    <property type="match status" value="3"/>
</dbReference>
<dbReference type="GO" id="GO:0008270">
    <property type="term" value="F:zinc ion binding"/>
    <property type="evidence" value="ECO:0007669"/>
    <property type="project" value="UniProtKB-KW"/>
</dbReference>
<proteinExistence type="predicted"/>
<evidence type="ECO:0000256" key="2">
    <source>
        <dbReference type="ARBA" id="ARBA00022723"/>
    </source>
</evidence>
<dbReference type="PROSITE" id="PS50171">
    <property type="entry name" value="ZF_MATRIN"/>
    <property type="match status" value="1"/>
</dbReference>
<organism evidence="8 9">
    <name type="scientific">Castilleja foliolosa</name>
    <dbReference type="NCBI Taxonomy" id="1961234"/>
    <lineage>
        <taxon>Eukaryota</taxon>
        <taxon>Viridiplantae</taxon>
        <taxon>Streptophyta</taxon>
        <taxon>Embryophyta</taxon>
        <taxon>Tracheophyta</taxon>
        <taxon>Spermatophyta</taxon>
        <taxon>Magnoliopsida</taxon>
        <taxon>eudicotyledons</taxon>
        <taxon>Gunneridae</taxon>
        <taxon>Pentapetalae</taxon>
        <taxon>asterids</taxon>
        <taxon>lamiids</taxon>
        <taxon>Lamiales</taxon>
        <taxon>Orobanchaceae</taxon>
        <taxon>Pedicularideae</taxon>
        <taxon>Castillejinae</taxon>
        <taxon>Castilleja</taxon>
    </lineage>
</organism>
<name>A0ABD3C4X0_9LAMI</name>
<dbReference type="InterPro" id="IPR036236">
    <property type="entry name" value="Znf_C2H2_sf"/>
</dbReference>
<dbReference type="PANTHER" id="PTHR47487">
    <property type="entry name" value="OS06G0651300 PROTEIN-RELATED"/>
    <property type="match status" value="1"/>
</dbReference>
<evidence type="ECO:0000256" key="6">
    <source>
        <dbReference type="SAM" id="MobiDB-lite"/>
    </source>
</evidence>